<dbReference type="EnsemblFungi" id="MAPG_09796T0">
    <property type="protein sequence ID" value="MAPG_09796T0"/>
    <property type="gene ID" value="MAPG_09796"/>
</dbReference>
<accession>A0A0C4EAW1</accession>
<gene>
    <name evidence="1" type="ORF">MAPG_09796</name>
</gene>
<reference evidence="1" key="3">
    <citation type="submission" date="2011-03" db="EMBL/GenBank/DDBJ databases">
        <title>Annotation of Magnaporthe poae ATCC 64411.</title>
        <authorList>
            <person name="Ma L.-J."/>
            <person name="Dead R."/>
            <person name="Young S.K."/>
            <person name="Zeng Q."/>
            <person name="Gargeya S."/>
            <person name="Fitzgerald M."/>
            <person name="Haas B."/>
            <person name="Abouelleil A."/>
            <person name="Alvarado L."/>
            <person name="Arachchi H.M."/>
            <person name="Berlin A."/>
            <person name="Brown A."/>
            <person name="Chapman S.B."/>
            <person name="Chen Z."/>
            <person name="Dunbar C."/>
            <person name="Freedman E."/>
            <person name="Gearin G."/>
            <person name="Gellesch M."/>
            <person name="Goldberg J."/>
            <person name="Griggs A."/>
            <person name="Gujja S."/>
            <person name="Heiman D."/>
            <person name="Howarth C."/>
            <person name="Larson L."/>
            <person name="Lui A."/>
            <person name="MacDonald P.J.P."/>
            <person name="Mehta T."/>
            <person name="Montmayeur A."/>
            <person name="Murphy C."/>
            <person name="Neiman D."/>
            <person name="Pearson M."/>
            <person name="Priest M."/>
            <person name="Roberts A."/>
            <person name="Saif S."/>
            <person name="Shea T."/>
            <person name="Shenoy N."/>
            <person name="Sisk P."/>
            <person name="Stolte C."/>
            <person name="Sykes S."/>
            <person name="Yandava C."/>
            <person name="Wortman J."/>
            <person name="Nusbaum C."/>
            <person name="Birren B."/>
        </authorList>
    </citation>
    <scope>NUCLEOTIDE SEQUENCE</scope>
    <source>
        <strain evidence="1">ATCC 64411</strain>
    </source>
</reference>
<dbReference type="AlphaFoldDB" id="A0A0C4EAW1"/>
<name>A0A0C4EAW1_MAGP6</name>
<dbReference type="Proteomes" id="UP000011715">
    <property type="component" value="Unassembled WGS sequence"/>
</dbReference>
<evidence type="ECO:0000313" key="2">
    <source>
        <dbReference type="EnsemblFungi" id="MAPG_09796T0"/>
    </source>
</evidence>
<keyword evidence="3" id="KW-1185">Reference proteome</keyword>
<dbReference type="EMBL" id="GL876976">
    <property type="protein sequence ID" value="KLU91275.1"/>
    <property type="molecule type" value="Genomic_DNA"/>
</dbReference>
<reference evidence="1" key="1">
    <citation type="submission" date="2010-05" db="EMBL/GenBank/DDBJ databases">
        <title>The Genome Sequence of Magnaporthe poae strain ATCC 64411.</title>
        <authorList>
            <consortium name="The Broad Institute Genome Sequencing Platform"/>
            <consortium name="Broad Institute Genome Sequencing Center for Infectious Disease"/>
            <person name="Ma L.-J."/>
            <person name="Dead R."/>
            <person name="Young S."/>
            <person name="Zeng Q."/>
            <person name="Koehrsen M."/>
            <person name="Alvarado L."/>
            <person name="Berlin A."/>
            <person name="Chapman S.B."/>
            <person name="Chen Z."/>
            <person name="Freedman E."/>
            <person name="Gellesch M."/>
            <person name="Goldberg J."/>
            <person name="Griggs A."/>
            <person name="Gujja S."/>
            <person name="Heilman E.R."/>
            <person name="Heiman D."/>
            <person name="Hepburn T."/>
            <person name="Howarth C."/>
            <person name="Jen D."/>
            <person name="Larson L."/>
            <person name="Mehta T."/>
            <person name="Neiman D."/>
            <person name="Pearson M."/>
            <person name="Roberts A."/>
            <person name="Saif S."/>
            <person name="Shea T."/>
            <person name="Shenoy N."/>
            <person name="Sisk P."/>
            <person name="Stolte C."/>
            <person name="Sykes S."/>
            <person name="Walk T."/>
            <person name="White J."/>
            <person name="Yandava C."/>
            <person name="Haas B."/>
            <person name="Nusbaum C."/>
            <person name="Birren B."/>
        </authorList>
    </citation>
    <scope>NUCLEOTIDE SEQUENCE</scope>
    <source>
        <strain evidence="1">ATCC 64411</strain>
    </source>
</reference>
<dbReference type="EMBL" id="ADBL01002508">
    <property type="status" value="NOT_ANNOTATED_CDS"/>
    <property type="molecule type" value="Genomic_DNA"/>
</dbReference>
<reference evidence="2" key="4">
    <citation type="journal article" date="2015" name="G3 (Bethesda)">
        <title>Genome sequences of three phytopathogenic species of the Magnaporthaceae family of fungi.</title>
        <authorList>
            <person name="Okagaki L.H."/>
            <person name="Nunes C.C."/>
            <person name="Sailsbery J."/>
            <person name="Clay B."/>
            <person name="Brown D."/>
            <person name="John T."/>
            <person name="Oh Y."/>
            <person name="Young N."/>
            <person name="Fitzgerald M."/>
            <person name="Haas B.J."/>
            <person name="Zeng Q."/>
            <person name="Young S."/>
            <person name="Adiconis X."/>
            <person name="Fan L."/>
            <person name="Levin J.Z."/>
            <person name="Mitchell T.K."/>
            <person name="Okubara P.A."/>
            <person name="Farman M.L."/>
            <person name="Kohn L.M."/>
            <person name="Birren B."/>
            <person name="Ma L.-J."/>
            <person name="Dean R.A."/>
        </authorList>
    </citation>
    <scope>NUCLEOTIDE SEQUENCE</scope>
    <source>
        <strain evidence="2">ATCC 64411 / 73-15</strain>
    </source>
</reference>
<evidence type="ECO:0000313" key="1">
    <source>
        <dbReference type="EMBL" id="KLU91275.1"/>
    </source>
</evidence>
<organism evidence="2 3">
    <name type="scientific">Magnaporthiopsis poae (strain ATCC 64411 / 73-15)</name>
    <name type="common">Kentucky bluegrass fungus</name>
    <name type="synonym">Magnaporthe poae</name>
    <dbReference type="NCBI Taxonomy" id="644358"/>
    <lineage>
        <taxon>Eukaryota</taxon>
        <taxon>Fungi</taxon>
        <taxon>Dikarya</taxon>
        <taxon>Ascomycota</taxon>
        <taxon>Pezizomycotina</taxon>
        <taxon>Sordariomycetes</taxon>
        <taxon>Sordariomycetidae</taxon>
        <taxon>Magnaporthales</taxon>
        <taxon>Magnaporthaceae</taxon>
        <taxon>Magnaporthiopsis</taxon>
    </lineage>
</organism>
<proteinExistence type="predicted"/>
<dbReference type="VEuPathDB" id="FungiDB:MAPG_09796"/>
<reference evidence="3" key="2">
    <citation type="submission" date="2010-05" db="EMBL/GenBank/DDBJ databases">
        <title>The genome sequence of Magnaporthe poae strain ATCC 64411.</title>
        <authorList>
            <person name="Ma L.-J."/>
            <person name="Dead R."/>
            <person name="Young S."/>
            <person name="Zeng Q."/>
            <person name="Koehrsen M."/>
            <person name="Alvarado L."/>
            <person name="Berlin A."/>
            <person name="Chapman S.B."/>
            <person name="Chen Z."/>
            <person name="Freedman E."/>
            <person name="Gellesch M."/>
            <person name="Goldberg J."/>
            <person name="Griggs A."/>
            <person name="Gujja S."/>
            <person name="Heilman E.R."/>
            <person name="Heiman D."/>
            <person name="Hepburn T."/>
            <person name="Howarth C."/>
            <person name="Jen D."/>
            <person name="Larson L."/>
            <person name="Mehta T."/>
            <person name="Neiman D."/>
            <person name="Pearson M."/>
            <person name="Roberts A."/>
            <person name="Saif S."/>
            <person name="Shea T."/>
            <person name="Shenoy N."/>
            <person name="Sisk P."/>
            <person name="Stolte C."/>
            <person name="Sykes S."/>
            <person name="Walk T."/>
            <person name="White J."/>
            <person name="Yandava C."/>
            <person name="Haas B."/>
            <person name="Nusbaum C."/>
            <person name="Birren B."/>
        </authorList>
    </citation>
    <scope>NUCLEOTIDE SEQUENCE [LARGE SCALE GENOMIC DNA]</scope>
    <source>
        <strain evidence="3">ATCC 64411 / 73-15</strain>
    </source>
</reference>
<evidence type="ECO:0000313" key="3">
    <source>
        <dbReference type="Proteomes" id="UP000011715"/>
    </source>
</evidence>
<sequence>MDTLKLDATVSQEAKIDILQSELTRFLDQCLGAGTPMPLDSECKEYIRISAMKWIPDGRSSIMPLQKGKWRLMWLGAMALATIVRHAAKARLEAGAAKYGFVPEQAETLPACLDGWGFCRYPSGRLWDAFYNKENLVAQRQNDPQTWRKDVLAAVADMVKAMSTSTWSGYSTGTC</sequence>
<protein>
    <submittedName>
        <fullName evidence="1 2">Uncharacterized protein</fullName>
    </submittedName>
</protein>
<reference evidence="2" key="5">
    <citation type="submission" date="2015-06" db="UniProtKB">
        <authorList>
            <consortium name="EnsemblFungi"/>
        </authorList>
    </citation>
    <scope>IDENTIFICATION</scope>
    <source>
        <strain evidence="2">ATCC 64411</strain>
    </source>
</reference>